<name>A0A1S1WVI5_9NEIS</name>
<reference evidence="4 5" key="1">
    <citation type="submission" date="2016-09" db="EMBL/GenBank/DDBJ databases">
        <title>Chromobacterium muskegensis sp. nov., an insecticidal bacterium isolated from Sphagnum bogs.</title>
        <authorList>
            <person name="Sparks M.E."/>
            <person name="Blackburn M.B."/>
            <person name="Gundersen-Rindal D.E."/>
            <person name="Mitchell A."/>
            <person name="Farrar R."/>
            <person name="Kuhar D."/>
        </authorList>
    </citation>
    <scope>NUCLEOTIDE SEQUENCE [LARGE SCALE GENOMIC DNA]</scope>
    <source>
        <strain evidence="4 5">37-2</strain>
    </source>
</reference>
<dbReference type="Proteomes" id="UP000180088">
    <property type="component" value="Unassembled WGS sequence"/>
</dbReference>
<keyword evidence="3" id="KW-0472">Membrane</keyword>
<dbReference type="EMBL" id="MKCS01000002">
    <property type="protein sequence ID" value="OHX11298.1"/>
    <property type="molecule type" value="Genomic_DNA"/>
</dbReference>
<keyword evidence="3" id="KW-1133">Transmembrane helix</keyword>
<dbReference type="RefSeq" id="WP_071116509.1">
    <property type="nucleotide sequence ID" value="NZ_MKCS01000002.1"/>
</dbReference>
<evidence type="ECO:0000256" key="3">
    <source>
        <dbReference type="SAM" id="Phobius"/>
    </source>
</evidence>
<feature type="region of interest" description="Disordered" evidence="2">
    <location>
        <begin position="1"/>
        <end position="24"/>
    </location>
</feature>
<gene>
    <name evidence="4" type="ORF">BI347_16565</name>
</gene>
<keyword evidence="1" id="KW-0175">Coiled coil</keyword>
<comment type="caution">
    <text evidence="4">The sequence shown here is derived from an EMBL/GenBank/DDBJ whole genome shotgun (WGS) entry which is preliminary data.</text>
</comment>
<organism evidence="4 5">
    <name type="scientific">Chromobacterium sphagni</name>
    <dbReference type="NCBI Taxonomy" id="1903179"/>
    <lineage>
        <taxon>Bacteria</taxon>
        <taxon>Pseudomonadati</taxon>
        <taxon>Pseudomonadota</taxon>
        <taxon>Betaproteobacteria</taxon>
        <taxon>Neisseriales</taxon>
        <taxon>Chromobacteriaceae</taxon>
        <taxon>Chromobacterium</taxon>
    </lineage>
</organism>
<sequence>MTTPASAQNNPPTHQAEDIPLPPPENEINLANLAMPLGETILTLNMEGGPIYGILQRSRAMTAQSDYFRLQFRGYARADGQHWQMLEGDDNRFHTVYNVAWIRVDRPSKTVTFGPKSGVSCSPGLVGSNLETYLFANIIAWAKGIYPDYAITPGLVTMGQSNSEEERLQRHAFFATQGFQFEWQDPAQRSALYFKDKVNKLLGVWNKDAIKEFGGEDMLKTLASQDETRASMQQRIDQLEGAHDSIKRALQKEKSTSQILTGVLVLVAILALWAVL</sequence>
<feature type="transmembrane region" description="Helical" evidence="3">
    <location>
        <begin position="257"/>
        <end position="275"/>
    </location>
</feature>
<dbReference type="AlphaFoldDB" id="A0A1S1WVI5"/>
<dbReference type="STRING" id="1903179.BI347_16565"/>
<keyword evidence="3" id="KW-0812">Transmembrane</keyword>
<proteinExistence type="predicted"/>
<feature type="compositionally biased region" description="Polar residues" evidence="2">
    <location>
        <begin position="1"/>
        <end position="13"/>
    </location>
</feature>
<feature type="coiled-coil region" evidence="1">
    <location>
        <begin position="222"/>
        <end position="256"/>
    </location>
</feature>
<protein>
    <submittedName>
        <fullName evidence="4">Uncharacterized protein</fullName>
    </submittedName>
</protein>
<accession>A0A1S1WVI5</accession>
<evidence type="ECO:0000256" key="1">
    <source>
        <dbReference type="SAM" id="Coils"/>
    </source>
</evidence>
<dbReference type="OrthoDB" id="6858622at2"/>
<evidence type="ECO:0000313" key="4">
    <source>
        <dbReference type="EMBL" id="OHX11298.1"/>
    </source>
</evidence>
<evidence type="ECO:0000313" key="5">
    <source>
        <dbReference type="Proteomes" id="UP000180088"/>
    </source>
</evidence>
<evidence type="ECO:0000256" key="2">
    <source>
        <dbReference type="SAM" id="MobiDB-lite"/>
    </source>
</evidence>